<proteinExistence type="predicted"/>
<dbReference type="PROSITE" id="PS51733">
    <property type="entry name" value="BPL_LPL_CATALYTIC"/>
    <property type="match status" value="1"/>
</dbReference>
<name>A0A7D8AI09_9MICO</name>
<protein>
    <submittedName>
        <fullName evidence="2">Lipoate--protein ligase family protein</fullName>
    </submittedName>
</protein>
<evidence type="ECO:0000259" key="1">
    <source>
        <dbReference type="PROSITE" id="PS51733"/>
    </source>
</evidence>
<organism evidence="2 3">
    <name type="scientific">Microbacterium esteraromaticum</name>
    <dbReference type="NCBI Taxonomy" id="57043"/>
    <lineage>
        <taxon>Bacteria</taxon>
        <taxon>Bacillati</taxon>
        <taxon>Actinomycetota</taxon>
        <taxon>Actinomycetes</taxon>
        <taxon>Micrococcales</taxon>
        <taxon>Microbacteriaceae</taxon>
        <taxon>Microbacterium</taxon>
    </lineage>
</organism>
<dbReference type="Gene3D" id="3.30.930.10">
    <property type="entry name" value="Bira Bifunctional Protein, Domain 2"/>
    <property type="match status" value="1"/>
</dbReference>
<dbReference type="RefSeq" id="WP_182254289.1">
    <property type="nucleotide sequence ID" value="NZ_CP043732.1"/>
</dbReference>
<dbReference type="SUPFAM" id="SSF55681">
    <property type="entry name" value="Class II aaRS and biotin synthetases"/>
    <property type="match status" value="1"/>
</dbReference>
<sequence>MTVIDLPTAPLAAEETFEHSAVLLRAIGSRERADERVLRIHTPLPTLAMSRWESRQSGFAAASESALRFGFAPAIRPTGGRAAAYDESCLVFDLVVREEEGIDPQPLFASTSARLAAELAALGVDARVGAVAGEYCPGEYSINARGAVKLIGTSQRAVRGARLLSGVIALGSTEHLIPVLDAANAALGLDWDPSTLGGLASEIGRVGRQMVVDALIAALAE</sequence>
<evidence type="ECO:0000313" key="2">
    <source>
        <dbReference type="EMBL" id="QMU96189.1"/>
    </source>
</evidence>
<dbReference type="AlphaFoldDB" id="A0A7D8AI09"/>
<accession>A0A7D8AI09</accession>
<evidence type="ECO:0000313" key="3">
    <source>
        <dbReference type="Proteomes" id="UP000515708"/>
    </source>
</evidence>
<dbReference type="InterPro" id="IPR004143">
    <property type="entry name" value="BPL_LPL_catalytic"/>
</dbReference>
<dbReference type="GO" id="GO:0016874">
    <property type="term" value="F:ligase activity"/>
    <property type="evidence" value="ECO:0007669"/>
    <property type="project" value="UniProtKB-KW"/>
</dbReference>
<dbReference type="Proteomes" id="UP000515708">
    <property type="component" value="Chromosome"/>
</dbReference>
<dbReference type="InterPro" id="IPR045864">
    <property type="entry name" value="aa-tRNA-synth_II/BPL/LPL"/>
</dbReference>
<reference evidence="2 3" key="1">
    <citation type="journal article" date="2020" name="Front. Microbiol.">
        <title>Design of Bacterial Strain-Specific qPCR Assays Using NGS Data and Publicly Available Resources and Its Application to Track Biocontrol Strains.</title>
        <authorList>
            <person name="Hernandez I."/>
            <person name="Sant C."/>
            <person name="Martinez R."/>
            <person name="Fernandez C."/>
        </authorList>
    </citation>
    <scope>NUCLEOTIDE SEQUENCE [LARGE SCALE GENOMIC DNA]</scope>
    <source>
        <strain evidence="2 3">B24</strain>
    </source>
</reference>
<feature type="domain" description="BPL/LPL catalytic" evidence="1">
    <location>
        <begin position="32"/>
        <end position="221"/>
    </location>
</feature>
<keyword evidence="2" id="KW-0436">Ligase</keyword>
<dbReference type="EMBL" id="CP043732">
    <property type="protein sequence ID" value="QMU96189.1"/>
    <property type="molecule type" value="Genomic_DNA"/>
</dbReference>
<gene>
    <name evidence="2" type="ORF">FVO59_02450</name>
</gene>